<feature type="domain" description="HTH araC/xylS-type" evidence="4">
    <location>
        <begin position="230"/>
        <end position="329"/>
    </location>
</feature>
<dbReference type="PANTHER" id="PTHR47504:SF5">
    <property type="entry name" value="RIGHT ORIGIN-BINDING PROTEIN"/>
    <property type="match status" value="1"/>
</dbReference>
<dbReference type="PROSITE" id="PS01124">
    <property type="entry name" value="HTH_ARAC_FAMILY_2"/>
    <property type="match status" value="1"/>
</dbReference>
<reference evidence="5 6" key="1">
    <citation type="submission" date="2016-11" db="EMBL/GenBank/DDBJ databases">
        <authorList>
            <person name="Jaros S."/>
            <person name="Januszkiewicz K."/>
            <person name="Wedrychowicz H."/>
        </authorList>
    </citation>
    <scope>NUCLEOTIDE SEQUENCE [LARGE SCALE GENOMIC DNA]</scope>
    <source>
        <strain evidence="5 6">DSM 17137</strain>
    </source>
</reference>
<dbReference type="Gene3D" id="1.10.10.60">
    <property type="entry name" value="Homeodomain-like"/>
    <property type="match status" value="1"/>
</dbReference>
<protein>
    <submittedName>
        <fullName evidence="5">AraC-type DNA-binding protein</fullName>
    </submittedName>
</protein>
<dbReference type="Proteomes" id="UP000184533">
    <property type="component" value="Unassembled WGS sequence"/>
</dbReference>
<keyword evidence="1" id="KW-0805">Transcription regulation</keyword>
<evidence type="ECO:0000256" key="2">
    <source>
        <dbReference type="ARBA" id="ARBA00023125"/>
    </source>
</evidence>
<dbReference type="AlphaFoldDB" id="A0A1M4SRZ0"/>
<evidence type="ECO:0000313" key="6">
    <source>
        <dbReference type="Proteomes" id="UP000184533"/>
    </source>
</evidence>
<dbReference type="GO" id="GO:0043565">
    <property type="term" value="F:sequence-specific DNA binding"/>
    <property type="evidence" value="ECO:0007669"/>
    <property type="project" value="InterPro"/>
</dbReference>
<dbReference type="InterPro" id="IPR050959">
    <property type="entry name" value="MarA-like"/>
</dbReference>
<evidence type="ECO:0000313" key="5">
    <source>
        <dbReference type="EMBL" id="SHE35000.1"/>
    </source>
</evidence>
<accession>A0A1M4SRZ0</accession>
<gene>
    <name evidence="5" type="ORF">SAMN02745223_00135</name>
</gene>
<dbReference type="GO" id="GO:0003700">
    <property type="term" value="F:DNA-binding transcription factor activity"/>
    <property type="evidence" value="ECO:0007669"/>
    <property type="project" value="InterPro"/>
</dbReference>
<dbReference type="EMBL" id="FQVC01000001">
    <property type="protein sequence ID" value="SHE35000.1"/>
    <property type="molecule type" value="Genomic_DNA"/>
</dbReference>
<evidence type="ECO:0000256" key="1">
    <source>
        <dbReference type="ARBA" id="ARBA00023015"/>
    </source>
</evidence>
<keyword evidence="3" id="KW-0804">Transcription</keyword>
<proteinExistence type="predicted"/>
<evidence type="ECO:0000256" key="3">
    <source>
        <dbReference type="ARBA" id="ARBA00023163"/>
    </source>
</evidence>
<dbReference type="InterPro" id="IPR018060">
    <property type="entry name" value="HTH_AraC"/>
</dbReference>
<keyword evidence="2 5" id="KW-0238">DNA-binding</keyword>
<dbReference type="SMART" id="SM00342">
    <property type="entry name" value="HTH_ARAC"/>
    <property type="match status" value="1"/>
</dbReference>
<dbReference type="SUPFAM" id="SSF46689">
    <property type="entry name" value="Homeodomain-like"/>
    <property type="match status" value="1"/>
</dbReference>
<dbReference type="PANTHER" id="PTHR47504">
    <property type="entry name" value="RIGHT ORIGIN-BINDING PROTEIN"/>
    <property type="match status" value="1"/>
</dbReference>
<organism evidence="5 6">
    <name type="scientific">Devosia limi DSM 17137</name>
    <dbReference type="NCBI Taxonomy" id="1121477"/>
    <lineage>
        <taxon>Bacteria</taxon>
        <taxon>Pseudomonadati</taxon>
        <taxon>Pseudomonadota</taxon>
        <taxon>Alphaproteobacteria</taxon>
        <taxon>Hyphomicrobiales</taxon>
        <taxon>Devosiaceae</taxon>
        <taxon>Devosia</taxon>
    </lineage>
</organism>
<name>A0A1M4SRZ0_9HYPH</name>
<dbReference type="Pfam" id="PF12833">
    <property type="entry name" value="HTH_18"/>
    <property type="match status" value="1"/>
</dbReference>
<sequence length="392" mass="43094">MHRLLTEPLARAPGGSPQIASMSLSTRHLPELCQFAAWRDLAAPYVDILPATASPPGFIADLEIWDLGSVAFMHGRSPAIAYARTAHHLRANPIDHWFLTFARSGNSTLRPGGRAWRSTSAARRLSVGSLRDTFQGSTANLDALILFLPRDFCRDAAATLDAVINTQLTSGLGQLLADYMLDLDRRLPMLTEAELPSLLAATRAMVLACITADPDRLMEAQRPIEATLLERAKQLIQENLLSPALGADELCRQLGVSRSRLYRLFEPLGGVVRYIRCRRLLDAHVALCDANDDRRIADIAAERGFVDAAEFSRAFKREFGYRPRDARNDAMPRPRAEMVPFATPRGGLFGSLMERLQSPEPTGAMARPEVSLTKIPLPNAATAPVAATHWVK</sequence>
<evidence type="ECO:0000259" key="4">
    <source>
        <dbReference type="PROSITE" id="PS01124"/>
    </source>
</evidence>
<dbReference type="InterPro" id="IPR009057">
    <property type="entry name" value="Homeodomain-like_sf"/>
</dbReference>